<dbReference type="GO" id="GO:0009011">
    <property type="term" value="F:alpha-1,4-glucan glucosyltransferase (ADP-glucose donor) activity"/>
    <property type="evidence" value="ECO:0007669"/>
    <property type="project" value="UniProtKB-EC"/>
</dbReference>
<dbReference type="Proteomes" id="UP000694918">
    <property type="component" value="Unplaced"/>
</dbReference>
<keyword evidence="6" id="KW-0750">Starch biosynthesis</keyword>
<evidence type="ECO:0000256" key="1">
    <source>
        <dbReference type="ARBA" id="ARBA00001478"/>
    </source>
</evidence>
<dbReference type="PANTHER" id="PTHR46083">
    <property type="match status" value="1"/>
</dbReference>
<evidence type="ECO:0000313" key="8">
    <source>
        <dbReference type="Proteomes" id="UP000694918"/>
    </source>
</evidence>
<evidence type="ECO:0000259" key="7">
    <source>
        <dbReference type="Pfam" id="PF08323"/>
    </source>
</evidence>
<evidence type="ECO:0000256" key="2">
    <source>
        <dbReference type="ARBA" id="ARBA00004727"/>
    </source>
</evidence>
<evidence type="ECO:0000256" key="3">
    <source>
        <dbReference type="ARBA" id="ARBA00012588"/>
    </source>
</evidence>
<dbReference type="PANTHER" id="PTHR46083:SF3">
    <property type="entry name" value="UDP-GLYCOSYLTRANSFERASE SUPERFAMILY PROTEIN"/>
    <property type="match status" value="1"/>
</dbReference>
<dbReference type="Gene3D" id="3.40.50.2000">
    <property type="entry name" value="Glycogen Phosphorylase B"/>
    <property type="match status" value="3"/>
</dbReference>
<reference evidence="9" key="1">
    <citation type="submission" date="2025-08" db="UniProtKB">
        <authorList>
            <consortium name="RefSeq"/>
        </authorList>
    </citation>
    <scope>IDENTIFICATION</scope>
</reference>
<accession>A0AAJ6XKG8</accession>
<comment type="catalytic activity">
    <reaction evidence="1">
        <text>[(1-&gt;4)-alpha-D-glucosyl](n) + ADP-alpha-D-glucose = [(1-&gt;4)-alpha-D-glucosyl](n+1) + ADP + H(+)</text>
        <dbReference type="Rhea" id="RHEA:18189"/>
        <dbReference type="Rhea" id="RHEA-COMP:9584"/>
        <dbReference type="Rhea" id="RHEA-COMP:9587"/>
        <dbReference type="ChEBI" id="CHEBI:15378"/>
        <dbReference type="ChEBI" id="CHEBI:15444"/>
        <dbReference type="ChEBI" id="CHEBI:57498"/>
        <dbReference type="ChEBI" id="CHEBI:456216"/>
        <dbReference type="EC" id="2.4.1.21"/>
    </reaction>
</comment>
<dbReference type="GeneID" id="105123836"/>
<name>A0AAJ6XKG8_POPEU</name>
<comment type="pathway">
    <text evidence="2">Glycan biosynthesis; starch biosynthesis.</text>
</comment>
<protein>
    <recommendedName>
        <fullName evidence="3">starch synthase</fullName>
        <ecNumber evidence="3">2.4.1.21</ecNumber>
    </recommendedName>
</protein>
<dbReference type="KEGG" id="peu:105123836"/>
<feature type="domain" description="Starch synthase catalytic" evidence="7">
    <location>
        <begin position="203"/>
        <end position="336"/>
    </location>
</feature>
<evidence type="ECO:0000256" key="5">
    <source>
        <dbReference type="ARBA" id="ARBA00022679"/>
    </source>
</evidence>
<dbReference type="EC" id="2.4.1.21" evidence="3"/>
<dbReference type="AlphaFoldDB" id="A0AAJ6XKG8"/>
<keyword evidence="5" id="KW-0808">Transferase</keyword>
<gene>
    <name evidence="9" type="primary">LOC105123836</name>
</gene>
<evidence type="ECO:0000313" key="9">
    <source>
        <dbReference type="RefSeq" id="XP_011021879.1"/>
    </source>
</evidence>
<dbReference type="GO" id="GO:0019252">
    <property type="term" value="P:starch biosynthetic process"/>
    <property type="evidence" value="ECO:0007669"/>
    <property type="project" value="UniProtKB-KW"/>
</dbReference>
<evidence type="ECO:0000256" key="6">
    <source>
        <dbReference type="ARBA" id="ARBA00022922"/>
    </source>
</evidence>
<dbReference type="SUPFAM" id="SSF53756">
    <property type="entry name" value="UDP-Glycosyltransferase/glycogen phosphorylase"/>
    <property type="match status" value="2"/>
</dbReference>
<dbReference type="Pfam" id="PF08323">
    <property type="entry name" value="Glyco_transf_5"/>
    <property type="match status" value="1"/>
</dbReference>
<sequence>MESVINSTMLTLAGFPKSNPSIHHQKTVKARRTVFCSLSVCSSSSSKNSNNGGDANGLLKEEEEEKFNDIWLLFKEAQQNILYLNKLRLVAVEELNKANREKQLLLDKIQQLEAVNKLGNEQSLWRELLLRIDSMVLTGLIDSAEASGMRKAVMGNKFSVALVFFDIRQKTDAELLAQLRHFSDGSRNLNITICFVGFFFLFDAFRFTYFSRASLDYIAKSGKQPDVLHIHNWETAIVGPLFWDIFVKQGLGGTRVLLTCHGFDSQCLEQPDKLALCGLDPARLHRPDRLQDHTMTHLVNILKGGLVYSNKVVMVQSIYSKERIINSFSHGLEPTLAIHKDKLLISPCGFDNSIWDPSKDKFLPKNYSADDLKGKSICKVALQQQLGLSKNSSTVLVGCISTESLDFDLNNQKAVWNATQKNVQVCTCFWGLYFFEENTELSAEYWRNSLLGGEMRVLKKVTITVILNFPWQPHESFIFMGSKTTSADGALEYLKKELKDETVRFINKYDEALLHLIFAGSDIILCQSFHDPLLQVPLKALKYGAAPVAVTSNENKFRHFVDHEQETTRFSRFISSTFGYLSLSQAVDEIKNSPSKWKQKIVDAMAKDFSWNAECCDVHVSAYTALKSL</sequence>
<evidence type="ECO:0000256" key="4">
    <source>
        <dbReference type="ARBA" id="ARBA00022676"/>
    </source>
</evidence>
<dbReference type="RefSeq" id="XP_011021879.1">
    <property type="nucleotide sequence ID" value="XM_011023577.1"/>
</dbReference>
<keyword evidence="8" id="KW-1185">Reference proteome</keyword>
<keyword evidence="4" id="KW-0328">Glycosyltransferase</keyword>
<proteinExistence type="predicted"/>
<dbReference type="InterPro" id="IPR013534">
    <property type="entry name" value="Starch_synth_cat_dom"/>
</dbReference>
<organism evidence="8 9">
    <name type="scientific">Populus euphratica</name>
    <name type="common">Euphrates poplar</name>
    <dbReference type="NCBI Taxonomy" id="75702"/>
    <lineage>
        <taxon>Eukaryota</taxon>
        <taxon>Viridiplantae</taxon>
        <taxon>Streptophyta</taxon>
        <taxon>Embryophyta</taxon>
        <taxon>Tracheophyta</taxon>
        <taxon>Spermatophyta</taxon>
        <taxon>Magnoliopsida</taxon>
        <taxon>eudicotyledons</taxon>
        <taxon>Gunneridae</taxon>
        <taxon>Pentapetalae</taxon>
        <taxon>rosids</taxon>
        <taxon>fabids</taxon>
        <taxon>Malpighiales</taxon>
        <taxon>Salicaceae</taxon>
        <taxon>Saliceae</taxon>
        <taxon>Populus</taxon>
    </lineage>
</organism>